<dbReference type="Gene3D" id="3.40.50.720">
    <property type="entry name" value="NAD(P)-binding Rossmann-like Domain"/>
    <property type="match status" value="1"/>
</dbReference>
<evidence type="ECO:0000313" key="4">
    <source>
        <dbReference type="Proteomes" id="UP000245020"/>
    </source>
</evidence>
<dbReference type="AlphaFoldDB" id="A0A2U2AHF0"/>
<dbReference type="PRINTS" id="PR00080">
    <property type="entry name" value="SDRFAMILY"/>
</dbReference>
<gene>
    <name evidence="3" type="ORF">DC083_02210</name>
</gene>
<sequence length="270" mass="29297">MDFGIEGRVAIVTGGSSGIGLETVKLLLKGGAKVAWCGRNEARLADSLRGIQEAFPEILPENMLPLIADVLERDSIEKMIQTVVAQFGGIDFLINNAGQGKVASFEETKDEEWLSEVTLKYFGVLNPTKAALPYLEASTVASITNVNSLLALKPERHMIATSAARAGLLNLSKTLSQEFAQRGVNGIRVNSILIGMVESGQWQRRYENRSDRSKSWEKWIADVAQERGIPLGRLGKPEEAARALLFLASPMASYTTGSVVDVSGGFSREI</sequence>
<protein>
    <submittedName>
        <fullName evidence="3">Short chain dehydrogenase</fullName>
    </submittedName>
</protein>
<dbReference type="RefSeq" id="WP_109188619.1">
    <property type="nucleotide sequence ID" value="NZ_BMYA01000001.1"/>
</dbReference>
<evidence type="ECO:0000313" key="3">
    <source>
        <dbReference type="EMBL" id="PWD82019.1"/>
    </source>
</evidence>
<evidence type="ECO:0000256" key="2">
    <source>
        <dbReference type="RuleBase" id="RU000363"/>
    </source>
</evidence>
<dbReference type="InterPro" id="IPR002347">
    <property type="entry name" value="SDR_fam"/>
</dbReference>
<proteinExistence type="inferred from homology"/>
<dbReference type="PANTHER" id="PTHR42879:SF6">
    <property type="entry name" value="NADPH-DEPENDENT REDUCTASE BACG"/>
    <property type="match status" value="1"/>
</dbReference>
<keyword evidence="4" id="KW-1185">Reference proteome</keyword>
<accession>A0A2U2AHF0</accession>
<dbReference type="Proteomes" id="UP000245020">
    <property type="component" value="Unassembled WGS sequence"/>
</dbReference>
<dbReference type="PANTHER" id="PTHR42879">
    <property type="entry name" value="3-OXOACYL-(ACYL-CARRIER-PROTEIN) REDUCTASE"/>
    <property type="match status" value="1"/>
</dbReference>
<dbReference type="Pfam" id="PF00106">
    <property type="entry name" value="adh_short"/>
    <property type="match status" value="1"/>
</dbReference>
<evidence type="ECO:0000256" key="1">
    <source>
        <dbReference type="ARBA" id="ARBA00006484"/>
    </source>
</evidence>
<dbReference type="InterPro" id="IPR036291">
    <property type="entry name" value="NAD(P)-bd_dom_sf"/>
</dbReference>
<reference evidence="4" key="1">
    <citation type="submission" date="2018-05" db="EMBL/GenBank/DDBJ databases">
        <title>Ignatzschineria dubaiensis sp. nov., isolated from necrotic foot tissues of dromedaries (Camelus dromedarius) and associated maggots in Dubai, United Arab Emirates.</title>
        <authorList>
            <person name="Tsang C.C."/>
            <person name="Tang J.Y.M."/>
            <person name="Fong J.Y.H."/>
            <person name="Kinne J."/>
            <person name="Lee H.H."/>
            <person name="Joseph M."/>
            <person name="Jose S."/>
            <person name="Schuster R.K."/>
            <person name="Tang Y."/>
            <person name="Sivakumar S."/>
            <person name="Chen J.H.K."/>
            <person name="Teng J.L.L."/>
            <person name="Lau S.K.P."/>
            <person name="Wernery U."/>
            <person name="Woo P.C.Y."/>
        </authorList>
    </citation>
    <scope>NUCLEOTIDE SEQUENCE [LARGE SCALE GENOMIC DNA]</scope>
    <source>
        <strain evidence="4">KCTC 22644</strain>
    </source>
</reference>
<organism evidence="3 4">
    <name type="scientific">Ignatzschineria ureiclastica</name>
    <dbReference type="NCBI Taxonomy" id="472582"/>
    <lineage>
        <taxon>Bacteria</taxon>
        <taxon>Pseudomonadati</taxon>
        <taxon>Pseudomonadota</taxon>
        <taxon>Gammaproteobacteria</taxon>
        <taxon>Cardiobacteriales</taxon>
        <taxon>Ignatzschineriaceae</taxon>
        <taxon>Ignatzschineria</taxon>
    </lineage>
</organism>
<name>A0A2U2AHF0_9GAMM</name>
<comment type="caution">
    <text evidence="3">The sequence shown here is derived from an EMBL/GenBank/DDBJ whole genome shotgun (WGS) entry which is preliminary data.</text>
</comment>
<dbReference type="FunFam" id="3.40.50.720:FF:000084">
    <property type="entry name" value="Short-chain dehydrogenase reductase"/>
    <property type="match status" value="1"/>
</dbReference>
<dbReference type="EMBL" id="QEWQ01000001">
    <property type="protein sequence ID" value="PWD82019.1"/>
    <property type="molecule type" value="Genomic_DNA"/>
</dbReference>
<dbReference type="InterPro" id="IPR050259">
    <property type="entry name" value="SDR"/>
</dbReference>
<comment type="similarity">
    <text evidence="1 2">Belongs to the short-chain dehydrogenases/reductases (SDR) family.</text>
</comment>
<dbReference type="PRINTS" id="PR00081">
    <property type="entry name" value="GDHRDH"/>
</dbReference>
<dbReference type="OrthoDB" id="9793325at2"/>
<dbReference type="NCBIfam" id="NF005468">
    <property type="entry name" value="PRK07062.1"/>
    <property type="match status" value="1"/>
</dbReference>
<dbReference type="SUPFAM" id="SSF51735">
    <property type="entry name" value="NAD(P)-binding Rossmann-fold domains"/>
    <property type="match status" value="1"/>
</dbReference>